<dbReference type="InterPro" id="IPR012338">
    <property type="entry name" value="Beta-lactam/transpept-like"/>
</dbReference>
<dbReference type="EMBL" id="AZEC01000002">
    <property type="protein sequence ID" value="KRL14277.1"/>
    <property type="molecule type" value="Genomic_DNA"/>
</dbReference>
<dbReference type="PANTHER" id="PTHR43283">
    <property type="entry name" value="BETA-LACTAMASE-RELATED"/>
    <property type="match status" value="1"/>
</dbReference>
<dbReference type="OrthoDB" id="9803467at2"/>
<keyword evidence="1" id="KW-0378">Hydrolase</keyword>
<keyword evidence="4" id="KW-1185">Reference proteome</keyword>
<accession>A0A0R1N8U0</accession>
<name>A0A0R1N8U0_9LACO</name>
<reference evidence="3 4" key="1">
    <citation type="journal article" date="2015" name="Genome Announc.">
        <title>Expanding the biotechnology potential of lactobacilli through comparative genomics of 213 strains and associated genera.</title>
        <authorList>
            <person name="Sun Z."/>
            <person name="Harris H.M."/>
            <person name="McCann A."/>
            <person name="Guo C."/>
            <person name="Argimon S."/>
            <person name="Zhang W."/>
            <person name="Yang X."/>
            <person name="Jeffery I.B."/>
            <person name="Cooney J.C."/>
            <person name="Kagawa T.F."/>
            <person name="Liu W."/>
            <person name="Song Y."/>
            <person name="Salvetti E."/>
            <person name="Wrobel A."/>
            <person name="Rasinkangas P."/>
            <person name="Parkhill J."/>
            <person name="Rea M.C."/>
            <person name="O'Sullivan O."/>
            <person name="Ritari J."/>
            <person name="Douillard F.P."/>
            <person name="Paul Ross R."/>
            <person name="Yang R."/>
            <person name="Briner A.E."/>
            <person name="Felis G.E."/>
            <person name="de Vos W.M."/>
            <person name="Barrangou R."/>
            <person name="Klaenhammer T.R."/>
            <person name="Caufield P.W."/>
            <person name="Cui Y."/>
            <person name="Zhang H."/>
            <person name="O'Toole P.W."/>
        </authorList>
    </citation>
    <scope>NUCLEOTIDE SEQUENCE [LARGE SCALE GENOMIC DNA]</scope>
    <source>
        <strain evidence="3 4">DSM 12744</strain>
    </source>
</reference>
<dbReference type="GO" id="GO:0016787">
    <property type="term" value="F:hydrolase activity"/>
    <property type="evidence" value="ECO:0007669"/>
    <property type="project" value="UniProtKB-KW"/>
</dbReference>
<evidence type="ECO:0000313" key="4">
    <source>
        <dbReference type="Proteomes" id="UP000051330"/>
    </source>
</evidence>
<gene>
    <name evidence="3" type="ORF">FD09_GL001445</name>
</gene>
<dbReference type="AlphaFoldDB" id="A0A0R1N8U0"/>
<dbReference type="InterPro" id="IPR050789">
    <property type="entry name" value="Diverse_Enzym_Activities"/>
</dbReference>
<comment type="caution">
    <text evidence="3">The sequence shown here is derived from an EMBL/GenBank/DDBJ whole genome shotgun (WGS) entry which is preliminary data.</text>
</comment>
<evidence type="ECO:0000259" key="2">
    <source>
        <dbReference type="Pfam" id="PF00144"/>
    </source>
</evidence>
<dbReference type="SUPFAM" id="SSF56601">
    <property type="entry name" value="beta-lactamase/transpeptidase-like"/>
    <property type="match status" value="1"/>
</dbReference>
<protein>
    <recommendedName>
        <fullName evidence="2">Beta-lactamase-related domain-containing protein</fullName>
    </recommendedName>
</protein>
<dbReference type="STRING" id="1423792.FD09_GL001445"/>
<evidence type="ECO:0000256" key="1">
    <source>
        <dbReference type="ARBA" id="ARBA00022801"/>
    </source>
</evidence>
<dbReference type="Pfam" id="PF00144">
    <property type="entry name" value="Beta-lactamase"/>
    <property type="match status" value="1"/>
</dbReference>
<sequence>MRQSQALINRLTTARIVPGCAYAYIGPATVSSQINGYSALWPIPAPLAPTAQFDLASLTKVVGTLTVFLQAVDQGLLTPDSALADFLPTMTDHRVTFRHLLTHTSGIAGYIPHRNELPAPALKEALLRLPVTEAFAGWPIYSDTNLLLTGFVLEKLYGAAIHDLITDRVLGPLGLAGATFQPDQAVPTLYDVSTKTNFAGVVHDPKSRILGPHSGSAGLFSDLATLIRFGQWYLGQWAPVAAPVTQTRLQTLWHDWAPRHGHRSLGWDLKTTPHGTPVLFHTGFTGTFMALDRQHQQGLIVLTNRIYPNGHNDRFLINRERIVNTWLAECDRT</sequence>
<evidence type="ECO:0000313" key="3">
    <source>
        <dbReference type="EMBL" id="KRL14277.1"/>
    </source>
</evidence>
<organism evidence="3 4">
    <name type="scientific">Schleiferilactobacillus perolens DSM 12744</name>
    <dbReference type="NCBI Taxonomy" id="1423792"/>
    <lineage>
        <taxon>Bacteria</taxon>
        <taxon>Bacillati</taxon>
        <taxon>Bacillota</taxon>
        <taxon>Bacilli</taxon>
        <taxon>Lactobacillales</taxon>
        <taxon>Lactobacillaceae</taxon>
        <taxon>Schleiferilactobacillus</taxon>
    </lineage>
</organism>
<proteinExistence type="predicted"/>
<dbReference type="RefSeq" id="WP_057818354.1">
    <property type="nucleotide sequence ID" value="NZ_AZEC01000002.1"/>
</dbReference>
<dbReference type="Proteomes" id="UP000051330">
    <property type="component" value="Unassembled WGS sequence"/>
</dbReference>
<dbReference type="PATRIC" id="fig|1423792.3.peg.1461"/>
<dbReference type="InterPro" id="IPR001466">
    <property type="entry name" value="Beta-lactam-related"/>
</dbReference>
<feature type="domain" description="Beta-lactamase-related" evidence="2">
    <location>
        <begin position="45"/>
        <end position="311"/>
    </location>
</feature>
<dbReference type="PANTHER" id="PTHR43283:SF11">
    <property type="entry name" value="BETA-LACTAMASE-RELATED DOMAIN-CONTAINING PROTEIN"/>
    <property type="match status" value="1"/>
</dbReference>
<dbReference type="Gene3D" id="3.40.710.10">
    <property type="entry name" value="DD-peptidase/beta-lactamase superfamily"/>
    <property type="match status" value="1"/>
</dbReference>